<proteinExistence type="predicted"/>
<accession>A0A176WP34</accession>
<gene>
    <name evidence="2" type="ORF">AXG93_167s1150</name>
</gene>
<evidence type="ECO:0000256" key="1">
    <source>
        <dbReference type="SAM" id="MobiDB-lite"/>
    </source>
</evidence>
<dbReference type="EMBL" id="LVLJ01000377">
    <property type="protein sequence ID" value="OAE34604.1"/>
    <property type="molecule type" value="Genomic_DNA"/>
</dbReference>
<protein>
    <submittedName>
        <fullName evidence="2">Uncharacterized protein</fullName>
    </submittedName>
</protein>
<reference evidence="2" key="1">
    <citation type="submission" date="2016-03" db="EMBL/GenBank/DDBJ databases">
        <title>Mechanisms controlling the formation of the plant cell surface in tip-growing cells are functionally conserved among land plants.</title>
        <authorList>
            <person name="Honkanen S."/>
            <person name="Jones V.A."/>
            <person name="Morieri G."/>
            <person name="Champion C."/>
            <person name="Hetherington A.J."/>
            <person name="Kelly S."/>
            <person name="Saint-Marcoux D."/>
            <person name="Proust H."/>
            <person name="Prescott H."/>
            <person name="Dolan L."/>
        </authorList>
    </citation>
    <scope>NUCLEOTIDE SEQUENCE [LARGE SCALE GENOMIC DNA]</scope>
    <source>
        <tissue evidence="2">Whole gametophyte</tissue>
    </source>
</reference>
<evidence type="ECO:0000313" key="3">
    <source>
        <dbReference type="Proteomes" id="UP000077202"/>
    </source>
</evidence>
<feature type="compositionally biased region" description="Basic and acidic residues" evidence="1">
    <location>
        <begin position="114"/>
        <end position="125"/>
    </location>
</feature>
<keyword evidence="3" id="KW-1185">Reference proteome</keyword>
<evidence type="ECO:0000313" key="2">
    <source>
        <dbReference type="EMBL" id="OAE34604.1"/>
    </source>
</evidence>
<comment type="caution">
    <text evidence="2">The sequence shown here is derived from an EMBL/GenBank/DDBJ whole genome shotgun (WGS) entry which is preliminary data.</text>
</comment>
<name>A0A176WP34_MARPO</name>
<feature type="region of interest" description="Disordered" evidence="1">
    <location>
        <begin position="104"/>
        <end position="132"/>
    </location>
</feature>
<organism evidence="2 3">
    <name type="scientific">Marchantia polymorpha subsp. ruderalis</name>
    <dbReference type="NCBI Taxonomy" id="1480154"/>
    <lineage>
        <taxon>Eukaryota</taxon>
        <taxon>Viridiplantae</taxon>
        <taxon>Streptophyta</taxon>
        <taxon>Embryophyta</taxon>
        <taxon>Marchantiophyta</taxon>
        <taxon>Marchantiopsida</taxon>
        <taxon>Marchantiidae</taxon>
        <taxon>Marchantiales</taxon>
        <taxon>Marchantiaceae</taxon>
        <taxon>Marchantia</taxon>
    </lineage>
</organism>
<dbReference type="AlphaFoldDB" id="A0A176WP34"/>
<sequence>MRPLISVTHGVTEAQAVQYCGGGRGAQTRQQATAKETRARTPVPSFANQQQGPACWTWGGDHLRRDCSQEARGRSTQARHQSAQVMCDHCGRAGHPRDRCFDLHPELTSGGRGRGGDAPRGRGDRGASAVGRPVVSAASATESAMAARIEQLEQRLAAMAGTGASSSTFHDGEDFPYLAWRRHSYQQRQSEFQVVG</sequence>
<dbReference type="Proteomes" id="UP000077202">
    <property type="component" value="Unassembled WGS sequence"/>
</dbReference>